<accession>A0A1V0FYH5</accession>
<dbReference type="InterPro" id="IPR025932">
    <property type="entry name" value="Trypano_VSG_B_N_dom"/>
</dbReference>
<evidence type="ECO:0000259" key="10">
    <source>
        <dbReference type="Pfam" id="PF10659"/>
    </source>
</evidence>
<evidence type="ECO:0000256" key="7">
    <source>
        <dbReference type="ARBA" id="ARBA00023180"/>
    </source>
</evidence>
<evidence type="ECO:0000256" key="5">
    <source>
        <dbReference type="ARBA" id="ARBA00022729"/>
    </source>
</evidence>
<evidence type="ECO:0000256" key="3">
    <source>
        <dbReference type="ARBA" id="ARBA00022475"/>
    </source>
</evidence>
<evidence type="ECO:0000313" key="12">
    <source>
        <dbReference type="EMBL" id="ARB50902.1"/>
    </source>
</evidence>
<feature type="region of interest" description="Disordered" evidence="9">
    <location>
        <begin position="95"/>
        <end position="117"/>
    </location>
</feature>
<keyword evidence="7" id="KW-0325">Glycoprotein</keyword>
<comment type="subcellular location">
    <subcellularLocation>
        <location evidence="2">Cell membrane</location>
        <topology evidence="2">Lipid-anchor</topology>
        <topology evidence="2">GPI-anchor</topology>
    </subcellularLocation>
</comment>
<comment type="function">
    <text evidence="1">VSG forms a coat on the surface of the parasite. The trypanosome evades the immune response of the host by expressing a series of antigenically distinct VSGs from an estimated 1000 VSG genes.</text>
</comment>
<name>A0A1V0FYH5_9TRYP</name>
<dbReference type="GO" id="GO:0005886">
    <property type="term" value="C:plasma membrane"/>
    <property type="evidence" value="ECO:0007669"/>
    <property type="project" value="UniProtKB-SubCell"/>
</dbReference>
<evidence type="ECO:0000256" key="4">
    <source>
        <dbReference type="ARBA" id="ARBA00022622"/>
    </source>
</evidence>
<keyword evidence="6" id="KW-0472">Membrane</keyword>
<feature type="compositionally biased region" description="Low complexity" evidence="9">
    <location>
        <begin position="96"/>
        <end position="113"/>
    </location>
</feature>
<feature type="domain" description="Trypanosome variant surface glycoprotein B-type N-terminal" evidence="11">
    <location>
        <begin position="6"/>
        <end position="81"/>
    </location>
</feature>
<evidence type="ECO:0000256" key="6">
    <source>
        <dbReference type="ARBA" id="ARBA00023136"/>
    </source>
</evidence>
<sequence>MQGAPTPKRFILGKINGAFSTGCDGDQPDANNGRCDAYRKQHTSTPGTTIPWVVELRTAADKLRTIQENTAKMHTINNRLRSLNQTLEALAKNPGKQAVTAATAPAKKPTHQAQESLKKQCEKFNNNETHCPTDSCEYDKTKNECKPKPGTETTEAAEGTGQTSSGVDCSKHQTQQACEAENKDVKPGQKSVCEWIYFVDGSGMLPKPECRSSSFLLKSKLALITITTFVILVEI</sequence>
<dbReference type="Pfam" id="PF13206">
    <property type="entry name" value="VSG_B"/>
    <property type="match status" value="1"/>
</dbReference>
<proteinExistence type="predicted"/>
<dbReference type="VEuPathDB" id="TriTrypDB:Tb427_000259100"/>
<dbReference type="Pfam" id="PF10659">
    <property type="entry name" value="Trypan_glycop_C"/>
    <property type="match status" value="1"/>
</dbReference>
<dbReference type="EMBL" id="KY404651">
    <property type="protein sequence ID" value="ARB50902.1"/>
    <property type="molecule type" value="Genomic_DNA"/>
</dbReference>
<protein>
    <submittedName>
        <fullName evidence="12">Variant surface glycoprotein</fullName>
    </submittedName>
</protein>
<dbReference type="VEuPathDB" id="TriTrypDB:Tb11.v5.0829"/>
<evidence type="ECO:0000256" key="1">
    <source>
        <dbReference type="ARBA" id="ARBA00002523"/>
    </source>
</evidence>
<keyword evidence="4" id="KW-0336">GPI-anchor</keyword>
<feature type="compositionally biased region" description="Low complexity" evidence="9">
    <location>
        <begin position="150"/>
        <end position="161"/>
    </location>
</feature>
<evidence type="ECO:0000256" key="8">
    <source>
        <dbReference type="ARBA" id="ARBA00023288"/>
    </source>
</evidence>
<dbReference type="AlphaFoldDB" id="A0A1V0FYH5"/>
<evidence type="ECO:0000256" key="2">
    <source>
        <dbReference type="ARBA" id="ARBA00004609"/>
    </source>
</evidence>
<dbReference type="InterPro" id="IPR019609">
    <property type="entry name" value="Variant_surf_glycoprt_trypan_C"/>
</dbReference>
<reference evidence="12" key="1">
    <citation type="submission" date="2016-12" db="EMBL/GenBank/DDBJ databases">
        <title>Extending the VSGnome of Trypanosoma brucei strain TREU927.</title>
        <authorList>
            <person name="Cross G.A."/>
        </authorList>
    </citation>
    <scope>NUCLEOTIDE SEQUENCE</scope>
    <source>
        <strain evidence="12">Tb927.99.2021</strain>
    </source>
</reference>
<keyword evidence="5" id="KW-0732">Signal</keyword>
<organism evidence="12">
    <name type="scientific">Trypanosoma brucei</name>
    <dbReference type="NCBI Taxonomy" id="5691"/>
    <lineage>
        <taxon>Eukaryota</taxon>
        <taxon>Discoba</taxon>
        <taxon>Euglenozoa</taxon>
        <taxon>Kinetoplastea</taxon>
        <taxon>Metakinetoplastina</taxon>
        <taxon>Trypanosomatida</taxon>
        <taxon>Trypanosomatidae</taxon>
        <taxon>Trypanosoma</taxon>
    </lineage>
</organism>
<evidence type="ECO:0000259" key="11">
    <source>
        <dbReference type="Pfam" id="PF13206"/>
    </source>
</evidence>
<keyword evidence="8" id="KW-0449">Lipoprotein</keyword>
<feature type="domain" description="Trypanosome variant surface glycoprotein C-terminal" evidence="10">
    <location>
        <begin position="121"/>
        <end position="232"/>
    </location>
</feature>
<feature type="region of interest" description="Disordered" evidence="9">
    <location>
        <begin position="142"/>
        <end position="168"/>
    </location>
</feature>
<keyword evidence="3" id="KW-1003">Cell membrane</keyword>
<evidence type="ECO:0000256" key="9">
    <source>
        <dbReference type="SAM" id="MobiDB-lite"/>
    </source>
</evidence>
<dbReference type="GO" id="GO:0098552">
    <property type="term" value="C:side of membrane"/>
    <property type="evidence" value="ECO:0007669"/>
    <property type="project" value="UniProtKB-KW"/>
</dbReference>